<evidence type="ECO:0000256" key="14">
    <source>
        <dbReference type="ARBA" id="ARBA00023187"/>
    </source>
</evidence>
<dbReference type="PROSITE" id="PS51698">
    <property type="entry name" value="U_BOX"/>
    <property type="match status" value="1"/>
</dbReference>
<comment type="similarity">
    <text evidence="4 18">Belongs to the WD repeat PRP19 family.</text>
</comment>
<dbReference type="EMBL" id="AJWJ01000199">
    <property type="protein sequence ID" value="KAF2073525.1"/>
    <property type="molecule type" value="Genomic_DNA"/>
</dbReference>
<keyword evidence="7 17" id="KW-0853">WD repeat</keyword>
<comment type="subunit">
    <text evidence="18">Homotetramer.</text>
</comment>
<gene>
    <name evidence="20" type="ORF">CYY_005174</name>
</gene>
<evidence type="ECO:0000313" key="21">
    <source>
        <dbReference type="Proteomes" id="UP000695562"/>
    </source>
</evidence>
<dbReference type="Gene3D" id="3.30.40.10">
    <property type="entry name" value="Zinc/RING finger domain, C3HC4 (zinc finger)"/>
    <property type="match status" value="1"/>
</dbReference>
<dbReference type="SUPFAM" id="SSF50978">
    <property type="entry name" value="WD40 repeat-like"/>
    <property type="match status" value="1"/>
</dbReference>
<keyword evidence="12 18" id="KW-0227">DNA damage</keyword>
<keyword evidence="21" id="KW-1185">Reference proteome</keyword>
<comment type="function">
    <text evidence="18">Ubiquitin-protein ligase which is mainly involved pre-mRNA splicing and DNA repair. Required for pre-mRNA splicing as component of the spliceosome.</text>
</comment>
<evidence type="ECO:0000256" key="4">
    <source>
        <dbReference type="ARBA" id="ARBA00006388"/>
    </source>
</evidence>
<evidence type="ECO:0000256" key="7">
    <source>
        <dbReference type="ARBA" id="ARBA00022574"/>
    </source>
</evidence>
<comment type="catalytic activity">
    <reaction evidence="1 18">
        <text>S-ubiquitinyl-[E2 ubiquitin-conjugating enzyme]-L-cysteine + [acceptor protein]-L-lysine = [E2 ubiquitin-conjugating enzyme]-L-cysteine + N(6)-ubiquitinyl-[acceptor protein]-L-lysine.</text>
        <dbReference type="EC" id="2.3.2.27"/>
    </reaction>
</comment>
<evidence type="ECO:0000256" key="2">
    <source>
        <dbReference type="ARBA" id="ARBA00004123"/>
    </source>
</evidence>
<dbReference type="AlphaFoldDB" id="A0A8J4PTV0"/>
<dbReference type="Proteomes" id="UP000695562">
    <property type="component" value="Unassembled WGS sequence"/>
</dbReference>
<feature type="repeat" description="WD" evidence="17">
    <location>
        <begin position="345"/>
        <end position="374"/>
    </location>
</feature>
<feature type="repeat" description="WD" evidence="17">
    <location>
        <begin position="466"/>
        <end position="499"/>
    </location>
</feature>
<evidence type="ECO:0000256" key="18">
    <source>
        <dbReference type="RuleBase" id="RU367101"/>
    </source>
</evidence>
<dbReference type="PROSITE" id="PS50082">
    <property type="entry name" value="WD_REPEATS_2"/>
    <property type="match status" value="5"/>
</dbReference>
<keyword evidence="8 18" id="KW-0507">mRNA processing</keyword>
<evidence type="ECO:0000256" key="11">
    <source>
        <dbReference type="ARBA" id="ARBA00022737"/>
    </source>
</evidence>
<dbReference type="OrthoDB" id="687049at2759"/>
<evidence type="ECO:0000256" key="16">
    <source>
        <dbReference type="ARBA" id="ARBA00023242"/>
    </source>
</evidence>
<keyword evidence="13 18" id="KW-0833">Ubl conjugation pathway</keyword>
<evidence type="ECO:0000256" key="3">
    <source>
        <dbReference type="ARBA" id="ARBA00004906"/>
    </source>
</evidence>
<dbReference type="PROSITE" id="PS00678">
    <property type="entry name" value="WD_REPEATS_1"/>
    <property type="match status" value="1"/>
</dbReference>
<dbReference type="GO" id="GO:0061630">
    <property type="term" value="F:ubiquitin protein ligase activity"/>
    <property type="evidence" value="ECO:0007669"/>
    <property type="project" value="UniProtKB-UniRule"/>
</dbReference>
<dbReference type="Gene3D" id="2.130.10.10">
    <property type="entry name" value="YVTN repeat-like/Quinoprotein amine dehydrogenase"/>
    <property type="match status" value="1"/>
</dbReference>
<comment type="pathway">
    <text evidence="3 18">Protein modification; protein ubiquitination.</text>
</comment>
<proteinExistence type="inferred from homology"/>
<dbReference type="InterPro" id="IPR003613">
    <property type="entry name" value="Ubox_domain"/>
</dbReference>
<comment type="subcellular location">
    <subcellularLocation>
        <location evidence="2 18">Nucleus</location>
    </subcellularLocation>
</comment>
<feature type="repeat" description="WD" evidence="17">
    <location>
        <begin position="288"/>
        <end position="329"/>
    </location>
</feature>
<dbReference type="SMART" id="SM00320">
    <property type="entry name" value="WD40"/>
    <property type="match status" value="7"/>
</dbReference>
<dbReference type="SUPFAM" id="SSF57850">
    <property type="entry name" value="RING/U-box"/>
    <property type="match status" value="1"/>
</dbReference>
<evidence type="ECO:0000313" key="20">
    <source>
        <dbReference type="EMBL" id="KAF2073525.1"/>
    </source>
</evidence>
<feature type="repeat" description="WD" evidence="17">
    <location>
        <begin position="242"/>
        <end position="274"/>
    </location>
</feature>
<protein>
    <recommendedName>
        <fullName evidence="6 18">Pre-mRNA-processing factor 19</fullName>
        <ecNumber evidence="5 18">2.3.2.27</ecNumber>
    </recommendedName>
</protein>
<evidence type="ECO:0000256" key="8">
    <source>
        <dbReference type="ARBA" id="ARBA00022664"/>
    </source>
</evidence>
<dbReference type="SMART" id="SM00504">
    <property type="entry name" value="Ubox"/>
    <property type="match status" value="1"/>
</dbReference>
<feature type="repeat" description="WD" evidence="17">
    <location>
        <begin position="377"/>
        <end position="417"/>
    </location>
</feature>
<keyword evidence="11" id="KW-0677">Repeat</keyword>
<evidence type="ECO:0000256" key="17">
    <source>
        <dbReference type="PROSITE-ProRule" id="PRU00221"/>
    </source>
</evidence>
<evidence type="ECO:0000256" key="10">
    <source>
        <dbReference type="ARBA" id="ARBA00022728"/>
    </source>
</evidence>
<dbReference type="GO" id="GO:0006281">
    <property type="term" value="P:DNA repair"/>
    <property type="evidence" value="ECO:0007669"/>
    <property type="project" value="UniProtKB-KW"/>
</dbReference>
<evidence type="ECO:0000256" key="12">
    <source>
        <dbReference type="ARBA" id="ARBA00022763"/>
    </source>
</evidence>
<keyword evidence="10 18" id="KW-0747">Spliceosome</keyword>
<sequence>MICSISGNTPDEAVVSIKTGNVYEKRLIEKYIETNGKEPTTGEPLSINDLVTVKVGKVVKPRPTTATSIPSMLQLFQNEWDSLMLETFTLKQQYETIRQELAHSLYQYDAACRVIARLVKERDIARNALSNVRHNGSTSAATGMDVNSDELTLPKNVQDSIQENSKQLFATRKKRSIPSTLPKVEDLSEYNVTVSVPVHSSTKPGILCLDIHKQNANLIVSGGMDQNVNVFNKSTQKIESSLQGHHKKVNRVKFHPTNTDSIFSCSSDKSVRVWAKGDSEDYKSTFTFKNHQDEVTDISVHPLGSYLLSASLDKSWNMYDVNVGQLLLSVRPTNVMLSGYTCANFHPDGALLATGNTNKELSIWDINSKALVANLNNGAFNSSITSMAFSENGYYLAVSDQNTVQLWDLRKQNHLQTLDLGSENVVKSISFDNSGSYLGVVGTDIHLYNVKGRDHPLHSISSFSSHGQHTDLITGISWSNDTSSFATTSLDRSLKVWSK</sequence>
<dbReference type="InterPro" id="IPR036322">
    <property type="entry name" value="WD40_repeat_dom_sf"/>
</dbReference>
<evidence type="ECO:0000259" key="19">
    <source>
        <dbReference type="PROSITE" id="PS51698"/>
    </source>
</evidence>
<evidence type="ECO:0000256" key="9">
    <source>
        <dbReference type="ARBA" id="ARBA00022679"/>
    </source>
</evidence>
<dbReference type="GO" id="GO:0071006">
    <property type="term" value="C:U2-type catalytic step 1 spliceosome"/>
    <property type="evidence" value="ECO:0007669"/>
    <property type="project" value="TreeGrafter"/>
</dbReference>
<dbReference type="GO" id="GO:0005737">
    <property type="term" value="C:cytoplasm"/>
    <property type="evidence" value="ECO:0007669"/>
    <property type="project" value="TreeGrafter"/>
</dbReference>
<dbReference type="Pfam" id="PF24814">
    <property type="entry name" value="WD40_Prp19"/>
    <property type="match status" value="1"/>
</dbReference>
<organism evidence="20 21">
    <name type="scientific">Polysphondylium violaceum</name>
    <dbReference type="NCBI Taxonomy" id="133409"/>
    <lineage>
        <taxon>Eukaryota</taxon>
        <taxon>Amoebozoa</taxon>
        <taxon>Evosea</taxon>
        <taxon>Eumycetozoa</taxon>
        <taxon>Dictyostelia</taxon>
        <taxon>Dictyosteliales</taxon>
        <taxon>Dictyosteliaceae</taxon>
        <taxon>Polysphondylium</taxon>
    </lineage>
</organism>
<dbReference type="FunFam" id="3.30.40.10:FF:000027">
    <property type="entry name" value="Pre-mRNA-processing factor 19, putative"/>
    <property type="match status" value="1"/>
</dbReference>
<dbReference type="PANTHER" id="PTHR43995">
    <property type="entry name" value="PRE-MRNA-PROCESSING FACTOR 19"/>
    <property type="match status" value="1"/>
</dbReference>
<keyword evidence="14 18" id="KW-0508">mRNA splicing</keyword>
<dbReference type="InterPro" id="IPR055340">
    <property type="entry name" value="RING-Ubox_PRP19"/>
</dbReference>
<name>A0A8J4PTV0_9MYCE</name>
<keyword evidence="15 18" id="KW-0234">DNA repair</keyword>
<dbReference type="InterPro" id="IPR038959">
    <property type="entry name" value="Prp19"/>
</dbReference>
<evidence type="ECO:0000256" key="1">
    <source>
        <dbReference type="ARBA" id="ARBA00000900"/>
    </source>
</evidence>
<dbReference type="InterPro" id="IPR015943">
    <property type="entry name" value="WD40/YVTN_repeat-like_dom_sf"/>
</dbReference>
<dbReference type="PANTHER" id="PTHR43995:SF1">
    <property type="entry name" value="PRE-MRNA-PROCESSING FACTOR 19"/>
    <property type="match status" value="1"/>
</dbReference>
<evidence type="ECO:0000256" key="13">
    <source>
        <dbReference type="ARBA" id="ARBA00022786"/>
    </source>
</evidence>
<dbReference type="GO" id="GO:0000974">
    <property type="term" value="C:Prp19 complex"/>
    <property type="evidence" value="ECO:0007669"/>
    <property type="project" value="UniProtKB-UniRule"/>
</dbReference>
<evidence type="ECO:0000256" key="15">
    <source>
        <dbReference type="ARBA" id="ARBA00023204"/>
    </source>
</evidence>
<dbReference type="GO" id="GO:0000398">
    <property type="term" value="P:mRNA splicing, via spliceosome"/>
    <property type="evidence" value="ECO:0007669"/>
    <property type="project" value="InterPro"/>
</dbReference>
<keyword evidence="9 18" id="KW-0808">Transferase</keyword>
<dbReference type="GO" id="GO:0070534">
    <property type="term" value="P:protein K63-linked ubiquitination"/>
    <property type="evidence" value="ECO:0007669"/>
    <property type="project" value="UniProtKB-UniRule"/>
</dbReference>
<dbReference type="Pfam" id="PF08606">
    <property type="entry name" value="Prp19"/>
    <property type="match status" value="1"/>
</dbReference>
<dbReference type="InterPro" id="IPR001680">
    <property type="entry name" value="WD40_rpt"/>
</dbReference>
<keyword evidence="16 18" id="KW-0539">Nucleus</keyword>
<dbReference type="CDD" id="cd00200">
    <property type="entry name" value="WD40"/>
    <property type="match status" value="1"/>
</dbReference>
<evidence type="ECO:0000256" key="6">
    <source>
        <dbReference type="ARBA" id="ARBA00015618"/>
    </source>
</evidence>
<dbReference type="InterPro" id="IPR019775">
    <property type="entry name" value="WD40_repeat_CS"/>
</dbReference>
<dbReference type="InterPro" id="IPR013083">
    <property type="entry name" value="Znf_RING/FYVE/PHD"/>
</dbReference>
<dbReference type="CDD" id="cd16656">
    <property type="entry name" value="RING-Ubox_PRP19"/>
    <property type="match status" value="1"/>
</dbReference>
<dbReference type="EC" id="2.3.2.27" evidence="5 18"/>
<dbReference type="InterPro" id="IPR013915">
    <property type="entry name" value="Prp19_cc"/>
</dbReference>
<dbReference type="UniPathway" id="UPA00143"/>
<evidence type="ECO:0000256" key="5">
    <source>
        <dbReference type="ARBA" id="ARBA00012483"/>
    </source>
</evidence>
<comment type="caution">
    <text evidence="20">The sequence shown here is derived from an EMBL/GenBank/DDBJ whole genome shotgun (WGS) entry which is preliminary data.</text>
</comment>
<accession>A0A8J4PTV0</accession>
<reference evidence="20" key="1">
    <citation type="submission" date="2020-01" db="EMBL/GenBank/DDBJ databases">
        <title>Development of genomics and gene disruption for Polysphondylium violaceum indicates a role for the polyketide synthase stlB in stalk morphogenesis.</title>
        <authorList>
            <person name="Narita B."/>
            <person name="Kawabe Y."/>
            <person name="Kin K."/>
            <person name="Saito T."/>
            <person name="Gibbs R."/>
            <person name="Kuspa A."/>
            <person name="Muzny D."/>
            <person name="Queller D."/>
            <person name="Richards S."/>
            <person name="Strassman J."/>
            <person name="Sucgang R."/>
            <person name="Worley K."/>
            <person name="Schaap P."/>
        </authorList>
    </citation>
    <scope>NUCLEOTIDE SEQUENCE</scope>
    <source>
        <strain evidence="20">QSvi11</strain>
    </source>
</reference>
<dbReference type="PROSITE" id="PS50294">
    <property type="entry name" value="WD_REPEATS_REGION"/>
    <property type="match status" value="2"/>
</dbReference>
<feature type="domain" description="U-box" evidence="19">
    <location>
        <begin position="1"/>
        <end position="70"/>
    </location>
</feature>